<dbReference type="NCBIfam" id="TIGR01853">
    <property type="entry name" value="lipid_A_lpxD"/>
    <property type="match status" value="1"/>
</dbReference>
<name>A0ABX0JZ83_9PROT</name>
<comment type="pathway">
    <text evidence="7">Bacterial outer membrane biogenesis; LPS lipid A biosynthesis.</text>
</comment>
<evidence type="ECO:0000256" key="3">
    <source>
        <dbReference type="ARBA" id="ARBA00022679"/>
    </source>
</evidence>
<organism evidence="9 10">
    <name type="scientific">Acetobacter conturbans</name>
    <dbReference type="NCBI Taxonomy" id="1737472"/>
    <lineage>
        <taxon>Bacteria</taxon>
        <taxon>Pseudomonadati</taxon>
        <taxon>Pseudomonadota</taxon>
        <taxon>Alphaproteobacteria</taxon>
        <taxon>Acetobacterales</taxon>
        <taxon>Acetobacteraceae</taxon>
        <taxon>Acetobacter</taxon>
    </lineage>
</organism>
<dbReference type="Pfam" id="PF04613">
    <property type="entry name" value="LpxD"/>
    <property type="match status" value="1"/>
</dbReference>
<proteinExistence type="inferred from homology"/>
<dbReference type="PANTHER" id="PTHR43378">
    <property type="entry name" value="UDP-3-O-ACYLGLUCOSAMINE N-ACYLTRANSFERASE"/>
    <property type="match status" value="1"/>
</dbReference>
<evidence type="ECO:0000259" key="8">
    <source>
        <dbReference type="Pfam" id="PF04613"/>
    </source>
</evidence>
<dbReference type="RefSeq" id="WP_173569149.1">
    <property type="nucleotide sequence ID" value="NZ_WOSY01000003.1"/>
</dbReference>
<dbReference type="Pfam" id="PF00132">
    <property type="entry name" value="Hexapep"/>
    <property type="match status" value="1"/>
</dbReference>
<reference evidence="9 10" key="1">
    <citation type="journal article" date="2020" name="Int. J. Syst. Evol. Microbiol.">
        <title>Novel acetic acid bacteria from cider fermentations: Acetobacter conturbans sp. nov. and Acetobacter fallax sp. nov.</title>
        <authorList>
            <person name="Sombolestani A.S."/>
            <person name="Cleenwerck I."/>
            <person name="Cnockaert M."/>
            <person name="Borremans W."/>
            <person name="Wieme A.D."/>
            <person name="De Vuyst L."/>
            <person name="Vandamme P."/>
        </authorList>
    </citation>
    <scope>NUCLEOTIDE SEQUENCE [LARGE SCALE GENOMIC DNA]</scope>
    <source>
        <strain evidence="9 10">LMG 1627</strain>
    </source>
</reference>
<evidence type="ECO:0000256" key="5">
    <source>
        <dbReference type="ARBA" id="ARBA00023098"/>
    </source>
</evidence>
<comment type="catalytic activity">
    <reaction evidence="7">
        <text>a UDP-3-O-[(3R)-3-hydroxyacyl]-alpha-D-glucosamine + a (3R)-hydroxyacyl-[ACP] = a UDP-2-N,3-O-bis[(3R)-3-hydroxyacyl]-alpha-D-glucosamine + holo-[ACP] + H(+)</text>
        <dbReference type="Rhea" id="RHEA:53836"/>
        <dbReference type="Rhea" id="RHEA-COMP:9685"/>
        <dbReference type="Rhea" id="RHEA-COMP:9945"/>
        <dbReference type="ChEBI" id="CHEBI:15378"/>
        <dbReference type="ChEBI" id="CHEBI:64479"/>
        <dbReference type="ChEBI" id="CHEBI:78827"/>
        <dbReference type="ChEBI" id="CHEBI:137740"/>
        <dbReference type="ChEBI" id="CHEBI:137748"/>
        <dbReference type="EC" id="2.3.1.191"/>
    </reaction>
</comment>
<dbReference type="InterPro" id="IPR001451">
    <property type="entry name" value="Hexapep"/>
</dbReference>
<dbReference type="PANTHER" id="PTHR43378:SF2">
    <property type="entry name" value="UDP-3-O-ACYLGLUCOSAMINE N-ACYLTRANSFERASE 1, MITOCHONDRIAL-RELATED"/>
    <property type="match status" value="1"/>
</dbReference>
<dbReference type="GO" id="GO:0103118">
    <property type="term" value="F:UDP-3-O-[(3R)-3-hydroxyacyl]-glucosamine N-acyltransferase activity"/>
    <property type="evidence" value="ECO:0007669"/>
    <property type="project" value="UniProtKB-EC"/>
</dbReference>
<evidence type="ECO:0000256" key="1">
    <source>
        <dbReference type="ARBA" id="ARBA00022516"/>
    </source>
</evidence>
<protein>
    <recommendedName>
        <fullName evidence="7">UDP-3-O-acylglucosamine N-acyltransferase</fullName>
        <ecNumber evidence="7">2.3.1.191</ecNumber>
    </recommendedName>
</protein>
<evidence type="ECO:0000256" key="4">
    <source>
        <dbReference type="ARBA" id="ARBA00022737"/>
    </source>
</evidence>
<comment type="function">
    <text evidence="7">Catalyzes the N-acylation of UDP-3-O-acylglucosamine using 3-hydroxyacyl-ACP as the acyl donor. Is involved in the biosynthesis of lipid A, a phosphorylated glycolipid that anchors the lipopolysaccharide to the outer membrane of the cell.</text>
</comment>
<dbReference type="EC" id="2.3.1.191" evidence="7"/>
<comment type="similarity">
    <text evidence="7">Belongs to the transferase hexapeptide repeat family. LpxD subfamily.</text>
</comment>
<dbReference type="NCBIfam" id="NF002060">
    <property type="entry name" value="PRK00892.1"/>
    <property type="match status" value="1"/>
</dbReference>
<dbReference type="Proteomes" id="UP000631653">
    <property type="component" value="Unassembled WGS sequence"/>
</dbReference>
<dbReference type="Gene3D" id="3.40.1390.10">
    <property type="entry name" value="MurE/MurF, N-terminal domain"/>
    <property type="match status" value="1"/>
</dbReference>
<evidence type="ECO:0000256" key="6">
    <source>
        <dbReference type="ARBA" id="ARBA00023315"/>
    </source>
</evidence>
<accession>A0ABX0JZ83</accession>
<keyword evidence="6 7" id="KW-0012">Acyltransferase</keyword>
<evidence type="ECO:0000256" key="2">
    <source>
        <dbReference type="ARBA" id="ARBA00022556"/>
    </source>
</evidence>
<gene>
    <name evidence="7 9" type="primary">lpxD</name>
    <name evidence="9" type="ORF">GOB81_04335</name>
</gene>
<evidence type="ECO:0000313" key="9">
    <source>
        <dbReference type="EMBL" id="NHN87861.1"/>
    </source>
</evidence>
<dbReference type="HAMAP" id="MF_00523">
    <property type="entry name" value="LpxD"/>
    <property type="match status" value="1"/>
</dbReference>
<feature type="active site" description="Proton acceptor" evidence="7">
    <location>
        <position position="270"/>
    </location>
</feature>
<keyword evidence="5 7" id="KW-0443">Lipid metabolism</keyword>
<keyword evidence="10" id="KW-1185">Reference proteome</keyword>
<dbReference type="InterPro" id="IPR020573">
    <property type="entry name" value="UDP_GlcNAc_AcTrfase_non-rep"/>
</dbReference>
<dbReference type="Gene3D" id="2.160.10.10">
    <property type="entry name" value="Hexapeptide repeat proteins"/>
    <property type="match status" value="1"/>
</dbReference>
<dbReference type="CDD" id="cd03352">
    <property type="entry name" value="LbH_LpxD"/>
    <property type="match status" value="1"/>
</dbReference>
<feature type="domain" description="UDP-3-O-[3-hydroxymyristoyl] glucosamine N-acyltransferase non-repeat region" evidence="8">
    <location>
        <begin position="57"/>
        <end position="120"/>
    </location>
</feature>
<sequence>MARSQETAVSGDKPGAVADARFFTRSGPFTGEALAEAAGGEFLPPREKAEAGREYVGIGPLQAAGPTEVSFLDNRRYAPLLDATRAGLIILAPAFAKRVPPTTAAIVSSTPYLAWSRIARMFHPAPPAKPGVHPMAVIGEGTIVPSSCEIGPFAVIGNGVEIGAGTIIGPHAVIGDAVSIGSGCRIGAHVVVSHATLGDRVTLFPGAKIGQDGFGFAVGPNGFETVPQLGRVVLGNDVEIGANSTVDRGSVQDTVIGAGSRLDNLVQIGHNTRLGRCCIVVSQAGISGSTELGDFVTVAAQAGLIGHIKIGAKARIGAQCGVMSDIEAGADVIGSPAMPFREFFRNVATLRKLSKKPDTGSGNTSGSAGE</sequence>
<keyword evidence="1 7" id="KW-0444">Lipid biosynthesis</keyword>
<dbReference type="InterPro" id="IPR011004">
    <property type="entry name" value="Trimer_LpxA-like_sf"/>
</dbReference>
<keyword evidence="4 7" id="KW-0677">Repeat</keyword>
<dbReference type="InterPro" id="IPR007691">
    <property type="entry name" value="LpxD"/>
</dbReference>
<keyword evidence="2 7" id="KW-0441">Lipid A biosynthesis</keyword>
<evidence type="ECO:0000313" key="10">
    <source>
        <dbReference type="Proteomes" id="UP000631653"/>
    </source>
</evidence>
<evidence type="ECO:0000256" key="7">
    <source>
        <dbReference type="HAMAP-Rule" id="MF_00523"/>
    </source>
</evidence>
<comment type="caution">
    <text evidence="9">The sequence shown here is derived from an EMBL/GenBank/DDBJ whole genome shotgun (WGS) entry which is preliminary data.</text>
</comment>
<dbReference type="SUPFAM" id="SSF51161">
    <property type="entry name" value="Trimeric LpxA-like enzymes"/>
    <property type="match status" value="1"/>
</dbReference>
<dbReference type="EMBL" id="WOSY01000003">
    <property type="protein sequence ID" value="NHN87861.1"/>
    <property type="molecule type" value="Genomic_DNA"/>
</dbReference>
<keyword evidence="3 7" id="KW-0808">Transferase</keyword>
<comment type="subunit">
    <text evidence="7">Homotrimer.</text>
</comment>